<sequence>MDDRNDTPGPKPKVARLIDKYDFEGLGDELESQWTHPTDRTSLRGLADLFNERLLREALSREGIDTVAEDVGHLYALLDRERGSRGERTQVERRLERNGVDVSTVTSEFVSYGAIRSYLTGCRGVSLPATTDGVTCERASQTIEGLRQRTVSVSESKLARLRETDRLRIGSRRVLVDVQVLCETCGKQYEVTNLLENGACECFES</sequence>
<dbReference type="RefSeq" id="WP_124197217.1">
    <property type="nucleotide sequence ID" value="NZ_REGA01000022.1"/>
</dbReference>
<name>A0A3N6M4N2_NATCH</name>
<dbReference type="Proteomes" id="UP000282323">
    <property type="component" value="Unassembled WGS sequence"/>
</dbReference>
<organism evidence="1 2">
    <name type="scientific">Natrarchaeobius chitinivorans</name>
    <dbReference type="NCBI Taxonomy" id="1679083"/>
    <lineage>
        <taxon>Archaea</taxon>
        <taxon>Methanobacteriati</taxon>
        <taxon>Methanobacteriota</taxon>
        <taxon>Stenosarchaea group</taxon>
        <taxon>Halobacteria</taxon>
        <taxon>Halobacteriales</taxon>
        <taxon>Natrialbaceae</taxon>
        <taxon>Natrarchaeobius</taxon>
    </lineage>
</organism>
<keyword evidence="2" id="KW-1185">Reference proteome</keyword>
<accession>A0A3N6M4N2</accession>
<evidence type="ECO:0000313" key="1">
    <source>
        <dbReference type="EMBL" id="RQG90940.1"/>
    </source>
</evidence>
<dbReference type="Pfam" id="PF21811">
    <property type="entry name" value="RdfA"/>
    <property type="match status" value="1"/>
</dbReference>
<comment type="caution">
    <text evidence="1">The sequence shown here is derived from an EMBL/GenBank/DDBJ whole genome shotgun (WGS) entry which is preliminary data.</text>
</comment>
<protein>
    <submittedName>
        <fullName evidence="1">Uncharacterized protein</fullName>
    </submittedName>
</protein>
<evidence type="ECO:0000313" key="2">
    <source>
        <dbReference type="Proteomes" id="UP000282323"/>
    </source>
</evidence>
<dbReference type="OrthoDB" id="304916at2157"/>
<dbReference type="EMBL" id="REGA01000022">
    <property type="protein sequence ID" value="RQG90940.1"/>
    <property type="molecule type" value="Genomic_DNA"/>
</dbReference>
<gene>
    <name evidence="1" type="ORF">EA473_19330</name>
</gene>
<proteinExistence type="predicted"/>
<dbReference type="AlphaFoldDB" id="A0A3N6M4N2"/>
<reference evidence="1 2" key="1">
    <citation type="submission" date="2018-10" db="EMBL/GenBank/DDBJ databases">
        <title>Natrarchaeobius chitinivorans gen. nov., sp. nov., and Natrarchaeobius haloalkaliphilus sp. nov., alkaliphilic, chitin-utilizing haloarchaea from hypersaline alkaline lakes.</title>
        <authorList>
            <person name="Sorokin D.Y."/>
            <person name="Elcheninov A.G."/>
            <person name="Kostrikina N.A."/>
            <person name="Bale N.J."/>
            <person name="Sinninghe Damste J.S."/>
            <person name="Khijniak T.V."/>
            <person name="Kublanov I.V."/>
            <person name="Toshchakov S.V."/>
        </authorList>
    </citation>
    <scope>NUCLEOTIDE SEQUENCE [LARGE SCALE GENOMIC DNA]</scope>
    <source>
        <strain evidence="1 2">AArcht4T</strain>
    </source>
</reference>
<dbReference type="InterPro" id="IPR048925">
    <property type="entry name" value="RdfA"/>
</dbReference>